<reference evidence="2" key="1">
    <citation type="submission" date="2008-04" db="EMBL/GenBank/DDBJ databases">
        <title>Draft genome sequence of Providencia stuartii (ATCC 25827).</title>
        <authorList>
            <person name="Sudarsanam P."/>
            <person name="Ley R."/>
            <person name="Guruge J."/>
            <person name="Turnbaugh P.J."/>
            <person name="Mahowald M."/>
            <person name="Liep D."/>
            <person name="Gordon J."/>
        </authorList>
    </citation>
    <scope>NUCLEOTIDE SEQUENCE [LARGE SCALE GENOMIC DNA]</scope>
    <source>
        <strain evidence="2">ATCC 25827</strain>
    </source>
</reference>
<protein>
    <submittedName>
        <fullName evidence="1">Uncharacterized protein</fullName>
    </submittedName>
</protein>
<evidence type="ECO:0000313" key="2">
    <source>
        <dbReference type="Proteomes" id="UP000004506"/>
    </source>
</evidence>
<comment type="caution">
    <text evidence="1">The sequence shown here is derived from an EMBL/GenBank/DDBJ whole genome shotgun (WGS) entry which is preliminary data.</text>
</comment>
<dbReference type="AlphaFoldDB" id="A0AA86YJH7"/>
<gene>
    <name evidence="1" type="ORF">PROSTU_02520</name>
</gene>
<proteinExistence type="predicted"/>
<evidence type="ECO:0000313" key="1">
    <source>
        <dbReference type="EMBL" id="EDU59331.1"/>
    </source>
</evidence>
<name>A0AA86YJH7_PROST</name>
<reference evidence="1 2" key="3">
    <citation type="submission" date="2008-05" db="EMBL/GenBank/DDBJ databases">
        <authorList>
            <person name="Fulton L."/>
            <person name="Clifton S."/>
            <person name="Fulton B."/>
            <person name="Xu J."/>
            <person name="Minx P."/>
            <person name="Pepin K.H."/>
            <person name="Johnson M."/>
            <person name="Thiruvilangam P."/>
            <person name="Bhonagiri V."/>
            <person name="Nash W.E."/>
            <person name="Mardis E.R."/>
            <person name="Wilson R.K."/>
        </authorList>
    </citation>
    <scope>NUCLEOTIDE SEQUENCE [LARGE SCALE GENOMIC DNA]</scope>
    <source>
        <strain evidence="1 2">ATCC 25827</strain>
    </source>
</reference>
<reference evidence="2" key="2">
    <citation type="submission" date="2008-04" db="EMBL/GenBank/DDBJ databases">
        <title>Draft genome sequence of Providencia stuartii(ATCC 25827).</title>
        <authorList>
            <person name="Sudarsanam P."/>
            <person name="Ley R."/>
            <person name="Guruge J."/>
            <person name="Turnbaugh P.J."/>
            <person name="Mahowald M."/>
            <person name="Liep D."/>
            <person name="Gordon J."/>
        </authorList>
    </citation>
    <scope>NUCLEOTIDE SEQUENCE [LARGE SCALE GENOMIC DNA]</scope>
    <source>
        <strain evidence="2">ATCC 25827</strain>
    </source>
</reference>
<dbReference type="Proteomes" id="UP000004506">
    <property type="component" value="Unassembled WGS sequence"/>
</dbReference>
<organism evidence="1 2">
    <name type="scientific">Providencia stuartii ATCC 25827</name>
    <dbReference type="NCBI Taxonomy" id="471874"/>
    <lineage>
        <taxon>Bacteria</taxon>
        <taxon>Pseudomonadati</taxon>
        <taxon>Pseudomonadota</taxon>
        <taxon>Gammaproteobacteria</taxon>
        <taxon>Enterobacterales</taxon>
        <taxon>Morganellaceae</taxon>
        <taxon>Providencia</taxon>
    </lineage>
</organism>
<dbReference type="EMBL" id="ABJD02000101">
    <property type="protein sequence ID" value="EDU59331.1"/>
    <property type="molecule type" value="Genomic_DNA"/>
</dbReference>
<accession>A0AA86YJH7</accession>
<sequence>MYPKALGGECLFLCIICTKKAQKCLKVFKCGQLVDDLNADLVVLTAEKCIPVWTICGHAKVKFVLLFVVKIILKRTII</sequence>